<dbReference type="AlphaFoldDB" id="A0AAW5NAG1"/>
<name>A0AAW5NAG1_9BACT</name>
<feature type="non-terminal residue" evidence="1">
    <location>
        <position position="223"/>
    </location>
</feature>
<accession>A0AAW5NAG1</accession>
<sequence>MAQNVVIENVNNQVANIVMGANITELKREKKNEEALLQSLKNRGANEAVIKAQQDVVDAKNKQYNDSMEAEKQAQENLGNTPVIFEVVDEATGEKKEVSKKIAYVVNNRPIDTLKVDKFIALISNGKYENAYPTIVADAETLIAARYELHDIRGNKVAVEEADDYFVILDGQHRGMAFAKLVAAGKDYKIPNTHVRSVENVGEYLVDINGTGTSWSNKDRLVV</sequence>
<dbReference type="Proteomes" id="UP001204579">
    <property type="component" value="Unassembled WGS sequence"/>
</dbReference>
<comment type="caution">
    <text evidence="1">The sequence shown here is derived from an EMBL/GenBank/DDBJ whole genome shotgun (WGS) entry which is preliminary data.</text>
</comment>
<keyword evidence="2" id="KW-1185">Reference proteome</keyword>
<evidence type="ECO:0008006" key="3">
    <source>
        <dbReference type="Google" id="ProtNLM"/>
    </source>
</evidence>
<gene>
    <name evidence="1" type="ORF">NW209_08650</name>
</gene>
<proteinExistence type="predicted"/>
<organism evidence="1 2">
    <name type="scientific">Phocaeicola barnesiae</name>
    <dbReference type="NCBI Taxonomy" id="376804"/>
    <lineage>
        <taxon>Bacteria</taxon>
        <taxon>Pseudomonadati</taxon>
        <taxon>Bacteroidota</taxon>
        <taxon>Bacteroidia</taxon>
        <taxon>Bacteroidales</taxon>
        <taxon>Bacteroidaceae</taxon>
        <taxon>Phocaeicola</taxon>
    </lineage>
</organism>
<dbReference type="EMBL" id="JANRHJ010000009">
    <property type="protein sequence ID" value="MCR8874079.1"/>
    <property type="molecule type" value="Genomic_DNA"/>
</dbReference>
<evidence type="ECO:0000313" key="2">
    <source>
        <dbReference type="Proteomes" id="UP001204579"/>
    </source>
</evidence>
<protein>
    <recommendedName>
        <fullName evidence="3">ParB/Sulfiredoxin domain-containing protein</fullName>
    </recommendedName>
</protein>
<reference evidence="1 2" key="1">
    <citation type="submission" date="2022-08" db="EMBL/GenBank/DDBJ databases">
        <authorList>
            <person name="Zeman M."/>
            <person name="Kubasova T."/>
        </authorList>
    </citation>
    <scope>NUCLEOTIDE SEQUENCE [LARGE SCALE GENOMIC DNA]</scope>
    <source>
        <strain evidence="1 2">ET62</strain>
    </source>
</reference>
<evidence type="ECO:0000313" key="1">
    <source>
        <dbReference type="EMBL" id="MCR8874079.1"/>
    </source>
</evidence>